<dbReference type="InterPro" id="IPR043519">
    <property type="entry name" value="NT_sf"/>
</dbReference>
<protein>
    <submittedName>
        <fullName evidence="3">CBS domain-containing protein</fullName>
    </submittedName>
</protein>
<dbReference type="EMBL" id="CP027806">
    <property type="protein sequence ID" value="AXJ01478.1"/>
    <property type="molecule type" value="Genomic_DNA"/>
</dbReference>
<name>A0A345ULX6_9BACT</name>
<accession>A0A345ULX6</accession>
<dbReference type="Proteomes" id="UP000254808">
    <property type="component" value="Chromosome"/>
</dbReference>
<dbReference type="InterPro" id="IPR018821">
    <property type="entry name" value="DUF294_put_nucleoTrafse_sb-bd"/>
</dbReference>
<dbReference type="Pfam" id="PF03445">
    <property type="entry name" value="DUF294"/>
    <property type="match status" value="1"/>
</dbReference>
<organism evidence="3 4">
    <name type="scientific">Cyclonatronum proteinivorum</name>
    <dbReference type="NCBI Taxonomy" id="1457365"/>
    <lineage>
        <taxon>Bacteria</taxon>
        <taxon>Pseudomonadati</taxon>
        <taxon>Balneolota</taxon>
        <taxon>Balneolia</taxon>
        <taxon>Balneolales</taxon>
        <taxon>Cyclonatronaceae</taxon>
        <taxon>Cyclonatronum</taxon>
    </lineage>
</organism>
<sequence length="445" mass="50275">MSDPTLTYLTPSPSGDALVRQPWMEHSSRTQTGLQRALQALEWRSSACSETVAAVRKDEEPVLPLSAGIDEMLAALDQAKGAHIVLHCSTRDQYWRAGVSDVLGMTPILTNLIENRSDEEMLASSRNRLADVLKEALSCGTSALLLLNLVSDMAETLHHIAIHQAIQEMGDPPPCPFMFMVMGSEGRNEQTLKTDQDNAIVFKGDEEAHQAYFIRLGDKINRMLDAYGFDYCRGDIMARNPKWCRNLTAWKAYFTKWVSTPDPMAVMHTTIFFDFRYAYGDAGIGDELRTHLNNLLQKRSELFFYHLAQNTIGNAIPLGFFGGFKYPSGVGLDMKKAMLPAVNYARIFALKNGISETNTIRRLRLIAGTEHLSKTDAGILIRHYRALMKVRLEHQIARILERNRTADNFIIPEDYPAETQAFLKEAFKKMRDLQKRLGTLYRSGY</sequence>
<dbReference type="GO" id="GO:0008773">
    <property type="term" value="F:[protein-PII] uridylyltransferase activity"/>
    <property type="evidence" value="ECO:0007669"/>
    <property type="project" value="InterPro"/>
</dbReference>
<feature type="domain" description="DUF294" evidence="2">
    <location>
        <begin position="302"/>
        <end position="439"/>
    </location>
</feature>
<dbReference type="InterPro" id="IPR005105">
    <property type="entry name" value="GlnD_Uridyltrans_N"/>
</dbReference>
<reference evidence="3 4" key="1">
    <citation type="submission" date="2018-03" db="EMBL/GenBank/DDBJ databases">
        <title>Phenotypic and genomic properties of Cyclonatronum proteinivorum gen. nov., sp. nov., a haloalkaliphilic bacteroidete from soda lakes possessing Na+-translocating rhodopsin.</title>
        <authorList>
            <person name="Toshchakov S.V."/>
            <person name="Korzhenkov A."/>
            <person name="Samarov N.I."/>
            <person name="Kublanov I.V."/>
            <person name="Muntyan M.S."/>
            <person name="Sorokin D.Y."/>
        </authorList>
    </citation>
    <scope>NUCLEOTIDE SEQUENCE [LARGE SCALE GENOMIC DNA]</scope>
    <source>
        <strain evidence="3 4">Omega</strain>
    </source>
</reference>
<evidence type="ECO:0000259" key="1">
    <source>
        <dbReference type="Pfam" id="PF03445"/>
    </source>
</evidence>
<dbReference type="KEGG" id="cprv:CYPRO_2230"/>
<dbReference type="RefSeq" id="WP_114984659.1">
    <property type="nucleotide sequence ID" value="NZ_CP027806.1"/>
</dbReference>
<dbReference type="OrthoDB" id="9810963at2"/>
<evidence type="ECO:0000313" key="4">
    <source>
        <dbReference type="Proteomes" id="UP000254808"/>
    </source>
</evidence>
<feature type="domain" description="Protein-PII uridylyltransferase N-terminal" evidence="1">
    <location>
        <begin position="128"/>
        <end position="263"/>
    </location>
</feature>
<proteinExistence type="predicted"/>
<dbReference type="SUPFAM" id="SSF81301">
    <property type="entry name" value="Nucleotidyltransferase"/>
    <property type="match status" value="1"/>
</dbReference>
<keyword evidence="4" id="KW-1185">Reference proteome</keyword>
<dbReference type="Pfam" id="PF10335">
    <property type="entry name" value="DUF294_C"/>
    <property type="match status" value="1"/>
</dbReference>
<gene>
    <name evidence="3" type="ORF">CYPRO_2230</name>
</gene>
<dbReference type="AlphaFoldDB" id="A0A345ULX6"/>
<dbReference type="CDD" id="cd05401">
    <property type="entry name" value="NT_GlnE_GlnD_like"/>
    <property type="match status" value="1"/>
</dbReference>
<evidence type="ECO:0000259" key="2">
    <source>
        <dbReference type="Pfam" id="PF10335"/>
    </source>
</evidence>
<evidence type="ECO:0000313" key="3">
    <source>
        <dbReference type="EMBL" id="AXJ01478.1"/>
    </source>
</evidence>